<comment type="subcellular location">
    <subcellularLocation>
        <location evidence="1">Cell outer membrane</location>
    </subcellularLocation>
</comment>
<keyword evidence="5" id="KW-0812">Transmembrane</keyword>
<dbReference type="Proteomes" id="UP000007575">
    <property type="component" value="Chromosome"/>
</dbReference>
<dbReference type="SUPFAM" id="SSF56954">
    <property type="entry name" value="Outer membrane efflux proteins (OEP)"/>
    <property type="match status" value="1"/>
</dbReference>
<dbReference type="PATRIC" id="fig|745776.4.peg.2353"/>
<dbReference type="AlphaFoldDB" id="H8GZI2"/>
<evidence type="ECO:0000313" key="10">
    <source>
        <dbReference type="Proteomes" id="UP000007575"/>
    </source>
</evidence>
<dbReference type="GO" id="GO:0009279">
    <property type="term" value="C:cell outer membrane"/>
    <property type="evidence" value="ECO:0007669"/>
    <property type="project" value="UniProtKB-SubCell"/>
</dbReference>
<keyword evidence="3" id="KW-0813">Transport</keyword>
<evidence type="ECO:0000256" key="6">
    <source>
        <dbReference type="ARBA" id="ARBA00023136"/>
    </source>
</evidence>
<dbReference type="InterPro" id="IPR003423">
    <property type="entry name" value="OMP_efflux"/>
</dbReference>
<sequence>MLAQLRQSPGWRAADLNYRAAQLSLDSARARAGLSLSVGGNAALVRVPWDSGAWQGTGTVTASVGLSVLPWSPALEGVRSAERALGAAAAELRWARASLTLQAAQAYAGARSAAQALALADTGLALNTRLLEAAQAQRAQNLIPEERLLQSRGALAQAQAAQAQATRGVQSAAQGLARVLGGPVTLPGTAAEYAPLPTLGDGTAAEAALLARAAAARPEIARALAGLADAQAGLVAAQRDATLPDLTAAVQAGQLSDAQGNAGRLVSGSLNLKTGVLGAQVSLPLRDPGEIPNGLALSLSGTFPLLGSGRPQAAAQAQLGAQQATLALENARLGVELEVRTRLADLQNARGGLSALQLAREGAAVALGSARARLDAGLGTGLDVAQAELNLAQAEQALDRAAQDVALSALALAQATGELDPALLGSLPPTLPLSAPTTPTPTTPAESGARP</sequence>
<evidence type="ECO:0000256" key="3">
    <source>
        <dbReference type="ARBA" id="ARBA00022448"/>
    </source>
</evidence>
<protein>
    <recommendedName>
        <fullName evidence="11">Outer membrane efflux protein</fullName>
    </recommendedName>
</protein>
<dbReference type="GO" id="GO:0015562">
    <property type="term" value="F:efflux transmembrane transporter activity"/>
    <property type="evidence" value="ECO:0007669"/>
    <property type="project" value="InterPro"/>
</dbReference>
<name>H8GZI2_DEIGI</name>
<dbReference type="Pfam" id="PF02321">
    <property type="entry name" value="OEP"/>
    <property type="match status" value="2"/>
</dbReference>
<keyword evidence="10" id="KW-1185">Reference proteome</keyword>
<feature type="compositionally biased region" description="Low complexity" evidence="8">
    <location>
        <begin position="423"/>
        <end position="437"/>
    </location>
</feature>
<dbReference type="EMBL" id="CP002191">
    <property type="protein sequence ID" value="AFD26220.1"/>
    <property type="molecule type" value="Genomic_DNA"/>
</dbReference>
<dbReference type="GO" id="GO:0015288">
    <property type="term" value="F:porin activity"/>
    <property type="evidence" value="ECO:0007669"/>
    <property type="project" value="TreeGrafter"/>
</dbReference>
<dbReference type="InterPro" id="IPR051906">
    <property type="entry name" value="TolC-like"/>
</dbReference>
<keyword evidence="6" id="KW-0472">Membrane</keyword>
<evidence type="ECO:0000256" key="7">
    <source>
        <dbReference type="ARBA" id="ARBA00023237"/>
    </source>
</evidence>
<gene>
    <name evidence="9" type="ordered locus">DGo_CA2293</name>
</gene>
<dbReference type="Gene3D" id="1.20.1600.10">
    <property type="entry name" value="Outer membrane efflux proteins (OEP)"/>
    <property type="match status" value="1"/>
</dbReference>
<reference evidence="9 10" key="1">
    <citation type="journal article" date="2012" name="PLoS ONE">
        <title>Genome sequence and transcriptome analysis of the radioresistant bacterium Deinococcus gobiensis: insights into the extreme environmental adaptations.</title>
        <authorList>
            <person name="Yuan M."/>
            <person name="Chen M."/>
            <person name="Zhang W."/>
            <person name="Lu W."/>
            <person name="Wang J."/>
            <person name="Yang M."/>
            <person name="Zhao P."/>
            <person name="Tang R."/>
            <person name="Li X."/>
            <person name="Hao Y."/>
            <person name="Zhou Z."/>
            <person name="Zhan Y."/>
            <person name="Yu H."/>
            <person name="Teng C."/>
            <person name="Yan Y."/>
            <person name="Ping S."/>
            <person name="Wang Y."/>
            <person name="Lin M."/>
        </authorList>
    </citation>
    <scope>NUCLEOTIDE SEQUENCE [LARGE SCALE GENOMIC DNA]</scope>
    <source>
        <strain evidence="9 10">I-0</strain>
    </source>
</reference>
<keyword evidence="7" id="KW-0998">Cell outer membrane</keyword>
<evidence type="ECO:0000256" key="5">
    <source>
        <dbReference type="ARBA" id="ARBA00022692"/>
    </source>
</evidence>
<proteinExistence type="inferred from homology"/>
<dbReference type="HOGENOM" id="CLU_047374_0_0_0"/>
<evidence type="ECO:0000256" key="4">
    <source>
        <dbReference type="ARBA" id="ARBA00022452"/>
    </source>
</evidence>
<evidence type="ECO:0008006" key="11">
    <source>
        <dbReference type="Google" id="ProtNLM"/>
    </source>
</evidence>
<evidence type="ECO:0000256" key="1">
    <source>
        <dbReference type="ARBA" id="ARBA00004442"/>
    </source>
</evidence>
<evidence type="ECO:0000256" key="8">
    <source>
        <dbReference type="SAM" id="MobiDB-lite"/>
    </source>
</evidence>
<dbReference type="eggNOG" id="COG1538">
    <property type="taxonomic scope" value="Bacteria"/>
</dbReference>
<dbReference type="GO" id="GO:1990281">
    <property type="term" value="C:efflux pump complex"/>
    <property type="evidence" value="ECO:0007669"/>
    <property type="project" value="TreeGrafter"/>
</dbReference>
<comment type="similarity">
    <text evidence="2">Belongs to the outer membrane factor (OMF) (TC 1.B.17) family.</text>
</comment>
<dbReference type="PANTHER" id="PTHR30026">
    <property type="entry name" value="OUTER MEMBRANE PROTEIN TOLC"/>
    <property type="match status" value="1"/>
</dbReference>
<feature type="region of interest" description="Disordered" evidence="8">
    <location>
        <begin position="423"/>
        <end position="451"/>
    </location>
</feature>
<dbReference type="KEGG" id="dgo:DGo_CA2293"/>
<dbReference type="PANTHER" id="PTHR30026:SF20">
    <property type="entry name" value="OUTER MEMBRANE PROTEIN TOLC"/>
    <property type="match status" value="1"/>
</dbReference>
<evidence type="ECO:0000256" key="2">
    <source>
        <dbReference type="ARBA" id="ARBA00007613"/>
    </source>
</evidence>
<dbReference type="STRING" id="745776.DGo_CA2293"/>
<accession>H8GZI2</accession>
<organism evidence="9 10">
    <name type="scientific">Deinococcus gobiensis (strain DSM 21396 / JCM 16679 / CGMCC 1.7299 / I-0)</name>
    <dbReference type="NCBI Taxonomy" id="745776"/>
    <lineage>
        <taxon>Bacteria</taxon>
        <taxon>Thermotogati</taxon>
        <taxon>Deinococcota</taxon>
        <taxon>Deinococci</taxon>
        <taxon>Deinococcales</taxon>
        <taxon>Deinococcaceae</taxon>
        <taxon>Deinococcus</taxon>
    </lineage>
</organism>
<keyword evidence="4" id="KW-1134">Transmembrane beta strand</keyword>
<evidence type="ECO:0000313" key="9">
    <source>
        <dbReference type="EMBL" id="AFD26220.1"/>
    </source>
</evidence>